<sequence>MKKLLVLLLLAGAATAACIHTDLVQAPEMIVTYEEVDGDTVTDVPVTAVATRTNISVGTIGNSRLIARSVHVQNAVAKARHVRDISFRSDDPIKISAIRVTHVGSVDGATSSIKSGGVGNSFVVIRLQTAMKSLLVVMLIAAAATAASINSEMPEVLVTYEDINGTDVADVPAAVALRNNINVGVIGNSRLLSRTHHVRSGIPGHRHIQDITFRANNGLRFTAIRVTHYGNYQGAAAGIRSGGVGSTVVTIRLQSRVHFGYQYRIELYGR</sequence>
<gene>
    <name evidence="2" type="primary">HaOG211280</name>
    <name evidence="2" type="ORF">B5X24_HaOG211280</name>
</gene>
<feature type="chain" id="PRO_5016038356" description="DUF5626 domain-containing protein" evidence="1">
    <location>
        <begin position="17"/>
        <end position="270"/>
    </location>
</feature>
<accession>A0A2W1BAC3</accession>
<protein>
    <recommendedName>
        <fullName evidence="4">DUF5626 domain-containing protein</fullName>
    </recommendedName>
</protein>
<proteinExistence type="predicted"/>
<dbReference type="InterPro" id="IPR031734">
    <property type="entry name" value="MBF2"/>
</dbReference>
<name>A0A2W1BAC3_HELAM</name>
<evidence type="ECO:0000313" key="3">
    <source>
        <dbReference type="Proteomes" id="UP000249218"/>
    </source>
</evidence>
<evidence type="ECO:0000313" key="2">
    <source>
        <dbReference type="EMBL" id="PZC72362.1"/>
    </source>
</evidence>
<reference evidence="2 3" key="1">
    <citation type="journal article" date="2017" name="BMC Biol.">
        <title>Genomic innovations, transcriptional plasticity and gene loss underlying the evolution and divergence of two highly polyphagous and invasive Helicoverpa pest species.</title>
        <authorList>
            <person name="Pearce S.L."/>
            <person name="Clarke D.F."/>
            <person name="East P.D."/>
            <person name="Elfekih S."/>
            <person name="Gordon K.H."/>
            <person name="Jermiin L.S."/>
            <person name="McGaughran A."/>
            <person name="Oakeshott J.G."/>
            <person name="Papanikolaou A."/>
            <person name="Perera O.P."/>
            <person name="Rane R.V."/>
            <person name="Richards S."/>
            <person name="Tay W.T."/>
            <person name="Walsh T.K."/>
            <person name="Anderson A."/>
            <person name="Anderson C.J."/>
            <person name="Asgari S."/>
            <person name="Board P.G."/>
            <person name="Bretschneider A."/>
            <person name="Campbell P.M."/>
            <person name="Chertemps T."/>
            <person name="Christeller J.T."/>
            <person name="Coppin C.W."/>
            <person name="Downes S.J."/>
            <person name="Duan G."/>
            <person name="Farnsworth C.A."/>
            <person name="Good R.T."/>
            <person name="Han L.B."/>
            <person name="Han Y.C."/>
            <person name="Hatje K."/>
            <person name="Horne I."/>
            <person name="Huang Y.P."/>
            <person name="Hughes D.S."/>
            <person name="Jacquin-Joly E."/>
            <person name="James W."/>
            <person name="Jhangiani S."/>
            <person name="Kollmar M."/>
            <person name="Kuwar S.S."/>
            <person name="Li S."/>
            <person name="Liu N.Y."/>
            <person name="Maibeche M.T."/>
            <person name="Miller J.R."/>
            <person name="Montagne N."/>
            <person name="Perry T."/>
            <person name="Qu J."/>
            <person name="Song S.V."/>
            <person name="Sutton G.G."/>
            <person name="Vogel H."/>
            <person name="Walenz B.P."/>
            <person name="Xu W."/>
            <person name="Zhang H.J."/>
            <person name="Zou Z."/>
            <person name="Batterham P."/>
            <person name="Edwards O.R."/>
            <person name="Feyereisen R."/>
            <person name="Gibbs R.A."/>
            <person name="Heckel D.G."/>
            <person name="McGrath A."/>
            <person name="Robin C."/>
            <person name="Scherer S.E."/>
            <person name="Worley K.C."/>
            <person name="Wu Y.D."/>
        </authorList>
    </citation>
    <scope>NUCLEOTIDE SEQUENCE [LARGE SCALE GENOMIC DNA]</scope>
    <source>
        <strain evidence="2">Harm_GR_Male_#8</strain>
        <tissue evidence="2">Whole organism</tissue>
    </source>
</reference>
<evidence type="ECO:0008006" key="4">
    <source>
        <dbReference type="Google" id="ProtNLM"/>
    </source>
</evidence>
<dbReference type="PROSITE" id="PS51257">
    <property type="entry name" value="PROKAR_LIPOPROTEIN"/>
    <property type="match status" value="1"/>
</dbReference>
<keyword evidence="3" id="KW-1185">Reference proteome</keyword>
<dbReference type="OrthoDB" id="6818903at2759"/>
<feature type="signal peptide" evidence="1">
    <location>
        <begin position="1"/>
        <end position="16"/>
    </location>
</feature>
<dbReference type="EMBL" id="KZ150194">
    <property type="protein sequence ID" value="PZC72362.1"/>
    <property type="molecule type" value="Genomic_DNA"/>
</dbReference>
<dbReference type="PANTHER" id="PTHR37685">
    <property type="entry name" value="GEO11136P1-RELATED"/>
    <property type="match status" value="1"/>
</dbReference>
<keyword evidence="1" id="KW-0732">Signal</keyword>
<dbReference type="PANTHER" id="PTHR37685:SF1">
    <property type="entry name" value="GEO11136P1-RELATED"/>
    <property type="match status" value="1"/>
</dbReference>
<evidence type="ECO:0000256" key="1">
    <source>
        <dbReference type="SAM" id="SignalP"/>
    </source>
</evidence>
<organism evidence="2 3">
    <name type="scientific">Helicoverpa armigera</name>
    <name type="common">Cotton bollworm</name>
    <name type="synonym">Heliothis armigera</name>
    <dbReference type="NCBI Taxonomy" id="29058"/>
    <lineage>
        <taxon>Eukaryota</taxon>
        <taxon>Metazoa</taxon>
        <taxon>Ecdysozoa</taxon>
        <taxon>Arthropoda</taxon>
        <taxon>Hexapoda</taxon>
        <taxon>Insecta</taxon>
        <taxon>Pterygota</taxon>
        <taxon>Neoptera</taxon>
        <taxon>Endopterygota</taxon>
        <taxon>Lepidoptera</taxon>
        <taxon>Glossata</taxon>
        <taxon>Ditrysia</taxon>
        <taxon>Noctuoidea</taxon>
        <taxon>Noctuidae</taxon>
        <taxon>Heliothinae</taxon>
        <taxon>Helicoverpa</taxon>
    </lineage>
</organism>
<dbReference type="AlphaFoldDB" id="A0A2W1BAC3"/>
<dbReference type="Pfam" id="PF15868">
    <property type="entry name" value="MBF2"/>
    <property type="match status" value="2"/>
</dbReference>
<dbReference type="Proteomes" id="UP000249218">
    <property type="component" value="Unassembled WGS sequence"/>
</dbReference>